<sequence>MQRSPLAATAKATTAEHTTLHWTGYLGPTLPAALDPVSRRHEQPSPQCLQRVQRDLAELAHHPPPGVFIEPEEEDITTIHAIIVGPDGTPYEGGFFHFMLKCPRDYPVAPPLARIMTTDSGLLAFNPNLCSNGKVCLSILGTFPGPPWSSAHSLESVLVSIQSLLNENPLANEPGIGHTIGHWLGTLSGYNDNLRYHTLRVAVCDAVEACLLGTAPYQAALREAVLARFAENYAKYEKAVSDPHASSLLGTVLGVLNDESKQYKVMLPRLKALYGHYKHGLPLAAVVRASIDEQSERLWTCYHRRDLPPIFDPVSHRHEQPSPQCLQRVERDLAELVRNPPPGVFVEPEEKDITTIHAIVVGPEGTPYEGGFFHFMLKCPQDYPVKPLLARIMTTDNGKLQLNSNFYANGMIGLSILDTIPGPPWSSEHTLKFVLVSIQSLFNDWMGGPGKGHVNVSCNNGYLRCSILRVAVCDAVEACLLGTAPYPPALRETVLARFAESCPKFKKEVNAHLGSSFLGTAFGASPYMTEQYKVLLERLQDLNGRVSKKNASHNEKET</sequence>
<protein>
    <submittedName>
        <fullName evidence="1">Uncharacterized protein</fullName>
    </submittedName>
</protein>
<name>A0ACB8D8G1_DERSI</name>
<dbReference type="EMBL" id="CM023472">
    <property type="protein sequence ID" value="KAH7960745.1"/>
    <property type="molecule type" value="Genomic_DNA"/>
</dbReference>
<organism evidence="1 2">
    <name type="scientific">Dermacentor silvarum</name>
    <name type="common">Tick</name>
    <dbReference type="NCBI Taxonomy" id="543639"/>
    <lineage>
        <taxon>Eukaryota</taxon>
        <taxon>Metazoa</taxon>
        <taxon>Ecdysozoa</taxon>
        <taxon>Arthropoda</taxon>
        <taxon>Chelicerata</taxon>
        <taxon>Arachnida</taxon>
        <taxon>Acari</taxon>
        <taxon>Parasitiformes</taxon>
        <taxon>Ixodida</taxon>
        <taxon>Ixodoidea</taxon>
        <taxon>Ixodidae</taxon>
        <taxon>Rhipicephalinae</taxon>
        <taxon>Dermacentor</taxon>
    </lineage>
</organism>
<comment type="caution">
    <text evidence="1">The sequence shown here is derived from an EMBL/GenBank/DDBJ whole genome shotgun (WGS) entry which is preliminary data.</text>
</comment>
<reference evidence="1" key="1">
    <citation type="submission" date="2020-05" db="EMBL/GenBank/DDBJ databases">
        <title>Large-scale comparative analyses of tick genomes elucidate their genetic diversity and vector capacities.</title>
        <authorList>
            <person name="Jia N."/>
            <person name="Wang J."/>
            <person name="Shi W."/>
            <person name="Du L."/>
            <person name="Sun Y."/>
            <person name="Zhan W."/>
            <person name="Jiang J."/>
            <person name="Wang Q."/>
            <person name="Zhang B."/>
            <person name="Ji P."/>
            <person name="Sakyi L.B."/>
            <person name="Cui X."/>
            <person name="Yuan T."/>
            <person name="Jiang B."/>
            <person name="Yang W."/>
            <person name="Lam T.T.-Y."/>
            <person name="Chang Q."/>
            <person name="Ding S."/>
            <person name="Wang X."/>
            <person name="Zhu J."/>
            <person name="Ruan X."/>
            <person name="Zhao L."/>
            <person name="Wei J."/>
            <person name="Que T."/>
            <person name="Du C."/>
            <person name="Cheng J."/>
            <person name="Dai P."/>
            <person name="Han X."/>
            <person name="Huang E."/>
            <person name="Gao Y."/>
            <person name="Liu J."/>
            <person name="Shao H."/>
            <person name="Ye R."/>
            <person name="Li L."/>
            <person name="Wei W."/>
            <person name="Wang X."/>
            <person name="Wang C."/>
            <person name="Yang T."/>
            <person name="Huo Q."/>
            <person name="Li W."/>
            <person name="Guo W."/>
            <person name="Chen H."/>
            <person name="Zhou L."/>
            <person name="Ni X."/>
            <person name="Tian J."/>
            <person name="Zhou Y."/>
            <person name="Sheng Y."/>
            <person name="Liu T."/>
            <person name="Pan Y."/>
            <person name="Xia L."/>
            <person name="Li J."/>
            <person name="Zhao F."/>
            <person name="Cao W."/>
        </authorList>
    </citation>
    <scope>NUCLEOTIDE SEQUENCE</scope>
    <source>
        <strain evidence="1">Dsil-2018</strain>
    </source>
</reference>
<accession>A0ACB8D8G1</accession>
<gene>
    <name evidence="1" type="ORF">HPB49_022758</name>
</gene>
<evidence type="ECO:0000313" key="2">
    <source>
        <dbReference type="Proteomes" id="UP000821865"/>
    </source>
</evidence>
<evidence type="ECO:0000313" key="1">
    <source>
        <dbReference type="EMBL" id="KAH7960745.1"/>
    </source>
</evidence>
<proteinExistence type="predicted"/>
<keyword evidence="2" id="KW-1185">Reference proteome</keyword>
<dbReference type="Proteomes" id="UP000821865">
    <property type="component" value="Chromosome 3"/>
</dbReference>